<keyword evidence="3" id="KW-0963">Cytoplasm</keyword>
<dbReference type="AlphaFoldDB" id="A0AA86PVB4"/>
<feature type="compositionally biased region" description="Polar residues" evidence="6">
    <location>
        <begin position="112"/>
        <end position="132"/>
    </location>
</feature>
<accession>A0AA86PVB4</accession>
<feature type="domain" description="Enkurin" evidence="7">
    <location>
        <begin position="197"/>
        <end position="289"/>
    </location>
</feature>
<organism evidence="8">
    <name type="scientific">Hexamita inflata</name>
    <dbReference type="NCBI Taxonomy" id="28002"/>
    <lineage>
        <taxon>Eukaryota</taxon>
        <taxon>Metamonada</taxon>
        <taxon>Diplomonadida</taxon>
        <taxon>Hexamitidae</taxon>
        <taxon>Hexamitinae</taxon>
        <taxon>Hexamita</taxon>
    </lineage>
</organism>
<evidence type="ECO:0000256" key="4">
    <source>
        <dbReference type="ARBA" id="ARBA00023212"/>
    </source>
</evidence>
<evidence type="ECO:0000256" key="3">
    <source>
        <dbReference type="ARBA" id="ARBA00022490"/>
    </source>
</evidence>
<dbReference type="InterPro" id="IPR052102">
    <property type="entry name" value="Enkurin_domain-protein"/>
</dbReference>
<dbReference type="EMBL" id="CATOUU010000722">
    <property type="protein sequence ID" value="CAI9944253.1"/>
    <property type="molecule type" value="Genomic_DNA"/>
</dbReference>
<dbReference type="GO" id="GO:0005929">
    <property type="term" value="C:cilium"/>
    <property type="evidence" value="ECO:0007669"/>
    <property type="project" value="UniProtKB-SubCell"/>
</dbReference>
<feature type="region of interest" description="Disordered" evidence="6">
    <location>
        <begin position="108"/>
        <end position="132"/>
    </location>
</feature>
<evidence type="ECO:0000256" key="5">
    <source>
        <dbReference type="ARBA" id="ARBA00023273"/>
    </source>
</evidence>
<evidence type="ECO:0000259" key="7">
    <source>
        <dbReference type="PROSITE" id="PS51665"/>
    </source>
</evidence>
<dbReference type="PANTHER" id="PTHR21490:SF2">
    <property type="entry name" value="ENKURIN DOMAIN-CONTAINING PROTEIN 1"/>
    <property type="match status" value="1"/>
</dbReference>
<keyword evidence="4" id="KW-0206">Cytoskeleton</keyword>
<evidence type="ECO:0000313" key="9">
    <source>
        <dbReference type="EMBL" id="CAL6042593.1"/>
    </source>
</evidence>
<comment type="caution">
    <text evidence="8">The sequence shown here is derived from an EMBL/GenBank/DDBJ whole genome shotgun (WGS) entry which is preliminary data.</text>
</comment>
<proteinExistence type="predicted"/>
<dbReference type="PANTHER" id="PTHR21490">
    <property type="entry name" value="ENKURIN-RELATED"/>
    <property type="match status" value="1"/>
</dbReference>
<dbReference type="Proteomes" id="UP001642409">
    <property type="component" value="Unassembled WGS sequence"/>
</dbReference>
<dbReference type="GO" id="GO:0005881">
    <property type="term" value="C:cytoplasmic microtubule"/>
    <property type="evidence" value="ECO:0007669"/>
    <property type="project" value="TreeGrafter"/>
</dbReference>
<dbReference type="InterPro" id="IPR027012">
    <property type="entry name" value="Enkurin_dom"/>
</dbReference>
<evidence type="ECO:0000256" key="1">
    <source>
        <dbReference type="ARBA" id="ARBA00004138"/>
    </source>
</evidence>
<dbReference type="PROSITE" id="PS51665">
    <property type="entry name" value="ENKURIN"/>
    <property type="match status" value="1"/>
</dbReference>
<name>A0AA86PVB4_9EUKA</name>
<evidence type="ECO:0000313" key="8">
    <source>
        <dbReference type="EMBL" id="CAI9944253.1"/>
    </source>
</evidence>
<feature type="compositionally biased region" description="Basic and acidic residues" evidence="6">
    <location>
        <begin position="45"/>
        <end position="62"/>
    </location>
</feature>
<evidence type="ECO:0000256" key="6">
    <source>
        <dbReference type="SAM" id="MobiDB-lite"/>
    </source>
</evidence>
<feature type="region of interest" description="Disordered" evidence="6">
    <location>
        <begin position="1"/>
        <end position="63"/>
    </location>
</feature>
<reference evidence="9 10" key="2">
    <citation type="submission" date="2024-07" db="EMBL/GenBank/DDBJ databases">
        <authorList>
            <person name="Akdeniz Z."/>
        </authorList>
    </citation>
    <scope>NUCLEOTIDE SEQUENCE [LARGE SCALE GENOMIC DNA]</scope>
</reference>
<evidence type="ECO:0000313" key="10">
    <source>
        <dbReference type="Proteomes" id="UP001642409"/>
    </source>
</evidence>
<reference evidence="8" key="1">
    <citation type="submission" date="2023-06" db="EMBL/GenBank/DDBJ databases">
        <authorList>
            <person name="Kurt Z."/>
        </authorList>
    </citation>
    <scope>NUCLEOTIDE SEQUENCE</scope>
</reference>
<gene>
    <name evidence="8" type="ORF">HINF_LOCUS31898</name>
    <name evidence="9" type="ORF">HINF_LOCUS39666</name>
</gene>
<keyword evidence="5" id="KW-0966">Cell projection</keyword>
<dbReference type="Pfam" id="PF13864">
    <property type="entry name" value="Enkurin"/>
    <property type="match status" value="1"/>
</dbReference>
<comment type="subcellular location">
    <subcellularLocation>
        <location evidence="1">Cell projection</location>
        <location evidence="1">Cilium</location>
    </subcellularLocation>
    <subcellularLocation>
        <location evidence="2">Cytoplasm</location>
        <location evidence="2">Cytoskeleton</location>
    </subcellularLocation>
</comment>
<keyword evidence="10" id="KW-1185">Reference proteome</keyword>
<protein>
    <submittedName>
        <fullName evidence="8">Calmodulin-binding protein</fullName>
    </submittedName>
    <submittedName>
        <fullName evidence="9">Calmodulin-binding_protein</fullName>
    </submittedName>
</protein>
<evidence type="ECO:0000256" key="2">
    <source>
        <dbReference type="ARBA" id="ARBA00004245"/>
    </source>
</evidence>
<dbReference type="EMBL" id="CAXDID020000154">
    <property type="protein sequence ID" value="CAL6042593.1"/>
    <property type="molecule type" value="Genomic_DNA"/>
</dbReference>
<sequence>MDPRHHHTHSNIGAMLDPTKDSYCTQKNIPIRNRIGDQKANLQQLEEKNRQKKEEEDEKNNQERYCLQQFKNVKPKVWDAVEDAKVENPHTFKRREAGVAISNVNVPKGLESSYQPSSTNSSRKNSARPEQQQIVSKIDCKNTSYQPPKPTNTNYFQQNIKNMRENQQEIQTKNIKPEPKQEKLGVVPEYLKNRKQEWQDERDKEELRREMDAELAKIPPGTRPVGDEERAQLLKDLKVAYDAEIKKFNSFRLQSDNQSAIRAKNESQDKIAQLEKTIRDFQRPGPLYIAIDE</sequence>